<dbReference type="Proteomes" id="UP001596287">
    <property type="component" value="Unassembled WGS sequence"/>
</dbReference>
<accession>A0ABW1PNE9</accession>
<protein>
    <recommendedName>
        <fullName evidence="3">Addiction module protein</fullName>
    </recommendedName>
</protein>
<sequence length="73" mass="8610">MATISLQQQIIEQISEIEDITLLEKIKTILDSSKYQLSQDQISLVNEAENQYEKGEFIDDQAMDEKFKEWQKK</sequence>
<evidence type="ECO:0008006" key="3">
    <source>
        <dbReference type="Google" id="ProtNLM"/>
    </source>
</evidence>
<dbReference type="RefSeq" id="WP_379791649.1">
    <property type="nucleotide sequence ID" value="NZ_JBHSQB010000007.1"/>
</dbReference>
<proteinExistence type="predicted"/>
<evidence type="ECO:0000313" key="1">
    <source>
        <dbReference type="EMBL" id="MFC6096784.1"/>
    </source>
</evidence>
<organism evidence="1 2">
    <name type="scientific">Flavobacterium qiangtangense</name>
    <dbReference type="NCBI Taxonomy" id="1442595"/>
    <lineage>
        <taxon>Bacteria</taxon>
        <taxon>Pseudomonadati</taxon>
        <taxon>Bacteroidota</taxon>
        <taxon>Flavobacteriia</taxon>
        <taxon>Flavobacteriales</taxon>
        <taxon>Flavobacteriaceae</taxon>
        <taxon>Flavobacterium</taxon>
    </lineage>
</organism>
<comment type="caution">
    <text evidence="1">The sequence shown here is derived from an EMBL/GenBank/DDBJ whole genome shotgun (WGS) entry which is preliminary data.</text>
</comment>
<evidence type="ECO:0000313" key="2">
    <source>
        <dbReference type="Proteomes" id="UP001596287"/>
    </source>
</evidence>
<keyword evidence="2" id="KW-1185">Reference proteome</keyword>
<name>A0ABW1PNE9_9FLAO</name>
<gene>
    <name evidence="1" type="ORF">ACFPVY_09005</name>
</gene>
<reference evidence="2" key="1">
    <citation type="journal article" date="2019" name="Int. J. Syst. Evol. Microbiol.">
        <title>The Global Catalogue of Microorganisms (GCM) 10K type strain sequencing project: providing services to taxonomists for standard genome sequencing and annotation.</title>
        <authorList>
            <consortium name="The Broad Institute Genomics Platform"/>
            <consortium name="The Broad Institute Genome Sequencing Center for Infectious Disease"/>
            <person name="Wu L."/>
            <person name="Ma J."/>
        </authorList>
    </citation>
    <scope>NUCLEOTIDE SEQUENCE [LARGE SCALE GENOMIC DNA]</scope>
    <source>
        <strain evidence="2">CCUG 49679</strain>
    </source>
</reference>
<dbReference type="EMBL" id="JBHSQB010000007">
    <property type="protein sequence ID" value="MFC6096784.1"/>
    <property type="molecule type" value="Genomic_DNA"/>
</dbReference>